<evidence type="ECO:0000256" key="1">
    <source>
        <dbReference type="ARBA" id="ARBA00010751"/>
    </source>
</evidence>
<name>A0A934W9N8_9BURK</name>
<protein>
    <submittedName>
        <fullName evidence="2">Heavy metal-binding domain-containing protein</fullName>
    </submittedName>
</protein>
<comment type="caution">
    <text evidence="2">The sequence shown here is derived from an EMBL/GenBank/DDBJ whole genome shotgun (WGS) entry which is preliminary data.</text>
</comment>
<dbReference type="Proteomes" id="UP000622890">
    <property type="component" value="Unassembled WGS sequence"/>
</dbReference>
<reference evidence="2" key="1">
    <citation type="submission" date="2021-01" db="EMBL/GenBank/DDBJ databases">
        <title>Genome sequence of strain Noviherbaspirillum sp. DKR-6.</title>
        <authorList>
            <person name="Chaudhary D.K."/>
        </authorList>
    </citation>
    <scope>NUCLEOTIDE SEQUENCE</scope>
    <source>
        <strain evidence="2">DKR-6</strain>
    </source>
</reference>
<gene>
    <name evidence="2" type="ORF">JJB74_22240</name>
</gene>
<evidence type="ECO:0000313" key="2">
    <source>
        <dbReference type="EMBL" id="MBK4737349.1"/>
    </source>
</evidence>
<organism evidence="2 3">
    <name type="scientific">Noviherbaspirillum pedocola</name>
    <dbReference type="NCBI Taxonomy" id="2801341"/>
    <lineage>
        <taxon>Bacteria</taxon>
        <taxon>Pseudomonadati</taxon>
        <taxon>Pseudomonadota</taxon>
        <taxon>Betaproteobacteria</taxon>
        <taxon>Burkholderiales</taxon>
        <taxon>Oxalobacteraceae</taxon>
        <taxon>Noviherbaspirillum</taxon>
    </lineage>
</organism>
<dbReference type="Gene3D" id="3.30.110.70">
    <property type="entry name" value="Hypothetical protein apc22750. Chain B"/>
    <property type="match status" value="1"/>
</dbReference>
<dbReference type="RefSeq" id="WP_200595560.1">
    <property type="nucleotide sequence ID" value="NZ_JAEPBG010000011.1"/>
</dbReference>
<dbReference type="InterPro" id="IPR035439">
    <property type="entry name" value="UPF0145_dom_sf"/>
</dbReference>
<dbReference type="SUPFAM" id="SSF117782">
    <property type="entry name" value="YbjQ-like"/>
    <property type="match status" value="1"/>
</dbReference>
<comment type="similarity">
    <text evidence="1">Belongs to the UPF0145 family.</text>
</comment>
<dbReference type="Pfam" id="PF01906">
    <property type="entry name" value="YbjQ_1"/>
    <property type="match status" value="1"/>
</dbReference>
<sequence length="214" mass="23568">MDRCPTCGEALKISVFGKSNELLQDRQVRLINEYAKTKAEIRCNRCGDEAYRGAVGTLLEEKNKLSEEMRKFLPSLIITTIHSPHNWNYNVLGIITAQTTTGTGAFSEITSTFTDFFGTQSKTYNNKLKDGEELCKSVLRKQAFDLGAHAIVATDIDYAEVGGEKGMLMVCMSGTAVTLKNLEILGGDYVTYSSQLGSIQSRIQHLSQYDTAAA</sequence>
<dbReference type="InterPro" id="IPR002765">
    <property type="entry name" value="UPF0145_YbjQ-like"/>
</dbReference>
<dbReference type="PANTHER" id="PTHR34068">
    <property type="entry name" value="UPF0145 PROTEIN YBJQ"/>
    <property type="match status" value="1"/>
</dbReference>
<dbReference type="PANTHER" id="PTHR34068:SF1">
    <property type="entry name" value="UPF0145 PROTEIN YBJQ"/>
    <property type="match status" value="1"/>
</dbReference>
<keyword evidence="3" id="KW-1185">Reference proteome</keyword>
<dbReference type="EMBL" id="JAEPBG010000011">
    <property type="protein sequence ID" value="MBK4737349.1"/>
    <property type="molecule type" value="Genomic_DNA"/>
</dbReference>
<dbReference type="AlphaFoldDB" id="A0A934W9N8"/>
<evidence type="ECO:0000313" key="3">
    <source>
        <dbReference type="Proteomes" id="UP000622890"/>
    </source>
</evidence>
<proteinExistence type="inferred from homology"/>
<accession>A0A934W9N8</accession>